<dbReference type="Proteomes" id="UP001597549">
    <property type="component" value="Unassembled WGS sequence"/>
</dbReference>
<comment type="caution">
    <text evidence="1">The sequence shown here is derived from an EMBL/GenBank/DDBJ whole genome shotgun (WGS) entry which is preliminary data.</text>
</comment>
<protein>
    <recommendedName>
        <fullName evidence="3">Gliding motility-associated C-terminal domain-containing protein</fullName>
    </recommendedName>
</protein>
<accession>A0ABW5Z554</accession>
<gene>
    <name evidence="1" type="ORF">ACFSX9_03945</name>
</gene>
<proteinExistence type="predicted"/>
<evidence type="ECO:0000313" key="1">
    <source>
        <dbReference type="EMBL" id="MFD2907882.1"/>
    </source>
</evidence>
<dbReference type="EMBL" id="JBHUOL010000009">
    <property type="protein sequence ID" value="MFD2907882.1"/>
    <property type="molecule type" value="Genomic_DNA"/>
</dbReference>
<feature type="non-terminal residue" evidence="1">
    <location>
        <position position="203"/>
    </location>
</feature>
<name>A0ABW5Z554_9FLAO</name>
<keyword evidence="2" id="KW-1185">Reference proteome</keyword>
<evidence type="ECO:0000313" key="2">
    <source>
        <dbReference type="Proteomes" id="UP001597549"/>
    </source>
</evidence>
<reference evidence="2" key="1">
    <citation type="journal article" date="2019" name="Int. J. Syst. Evol. Microbiol.">
        <title>The Global Catalogue of Microorganisms (GCM) 10K type strain sequencing project: providing services to taxonomists for standard genome sequencing and annotation.</title>
        <authorList>
            <consortium name="The Broad Institute Genomics Platform"/>
            <consortium name="The Broad Institute Genome Sequencing Center for Infectious Disease"/>
            <person name="Wu L."/>
            <person name="Ma J."/>
        </authorList>
    </citation>
    <scope>NUCLEOTIDE SEQUENCE [LARGE SCALE GENOMIC DNA]</scope>
    <source>
        <strain evidence="2">KCTC 52644</strain>
    </source>
</reference>
<evidence type="ECO:0008006" key="3">
    <source>
        <dbReference type="Google" id="ProtNLM"/>
    </source>
</evidence>
<sequence>TGIVSVPAQTPAGTYTIEYQICELLNPANCDTAIVTVVAEAAVILANDDDFSGTPVSGGNDTPNILINDTLNGNGPVVIGTNPGEVTLTGITVPPGLTLNPDGTITVGITTPSGTYTIEYQICEVLNPTNCDQAIVTIVVSNEIIANNDAPQVVEINVAGPVFAGSVITNDTLNGVAVTTTNTDVTPTTQGPLSIDVDGNVTI</sequence>
<feature type="non-terminal residue" evidence="1">
    <location>
        <position position="1"/>
    </location>
</feature>
<organism evidence="1 2">
    <name type="scientific">Flavobacterium ardleyense</name>
    <dbReference type="NCBI Taxonomy" id="2038737"/>
    <lineage>
        <taxon>Bacteria</taxon>
        <taxon>Pseudomonadati</taxon>
        <taxon>Bacteroidota</taxon>
        <taxon>Flavobacteriia</taxon>
        <taxon>Flavobacteriales</taxon>
        <taxon>Flavobacteriaceae</taxon>
        <taxon>Flavobacterium</taxon>
    </lineage>
</organism>